<reference evidence="1 2" key="1">
    <citation type="journal article" date="2019" name="Nat. Ecol. Evol.">
        <title>Megaphylogeny resolves global patterns of mushroom evolution.</title>
        <authorList>
            <person name="Varga T."/>
            <person name="Krizsan K."/>
            <person name="Foldi C."/>
            <person name="Dima B."/>
            <person name="Sanchez-Garcia M."/>
            <person name="Sanchez-Ramirez S."/>
            <person name="Szollosi G.J."/>
            <person name="Szarkandi J.G."/>
            <person name="Papp V."/>
            <person name="Albert L."/>
            <person name="Andreopoulos W."/>
            <person name="Angelini C."/>
            <person name="Antonin V."/>
            <person name="Barry K.W."/>
            <person name="Bougher N.L."/>
            <person name="Buchanan P."/>
            <person name="Buyck B."/>
            <person name="Bense V."/>
            <person name="Catcheside P."/>
            <person name="Chovatia M."/>
            <person name="Cooper J."/>
            <person name="Damon W."/>
            <person name="Desjardin D."/>
            <person name="Finy P."/>
            <person name="Geml J."/>
            <person name="Haridas S."/>
            <person name="Hughes K."/>
            <person name="Justo A."/>
            <person name="Karasinski D."/>
            <person name="Kautmanova I."/>
            <person name="Kiss B."/>
            <person name="Kocsube S."/>
            <person name="Kotiranta H."/>
            <person name="LaButti K.M."/>
            <person name="Lechner B.E."/>
            <person name="Liimatainen K."/>
            <person name="Lipzen A."/>
            <person name="Lukacs Z."/>
            <person name="Mihaltcheva S."/>
            <person name="Morgado L.N."/>
            <person name="Niskanen T."/>
            <person name="Noordeloos M.E."/>
            <person name="Ohm R.A."/>
            <person name="Ortiz-Santana B."/>
            <person name="Ovrebo C."/>
            <person name="Racz N."/>
            <person name="Riley R."/>
            <person name="Savchenko A."/>
            <person name="Shiryaev A."/>
            <person name="Soop K."/>
            <person name="Spirin V."/>
            <person name="Szebenyi C."/>
            <person name="Tomsovsky M."/>
            <person name="Tulloss R.E."/>
            <person name="Uehling J."/>
            <person name="Grigoriev I.V."/>
            <person name="Vagvolgyi C."/>
            <person name="Papp T."/>
            <person name="Martin F.M."/>
            <person name="Miettinen O."/>
            <person name="Hibbett D.S."/>
            <person name="Nagy L.G."/>
        </authorList>
    </citation>
    <scope>NUCLEOTIDE SEQUENCE [LARGE SCALE GENOMIC DNA]</scope>
    <source>
        <strain evidence="1 2">NL-1719</strain>
    </source>
</reference>
<name>A0ACD3AAA9_9AGAR</name>
<evidence type="ECO:0000313" key="2">
    <source>
        <dbReference type="Proteomes" id="UP000308600"/>
    </source>
</evidence>
<organism evidence="1 2">
    <name type="scientific">Pluteus cervinus</name>
    <dbReference type="NCBI Taxonomy" id="181527"/>
    <lineage>
        <taxon>Eukaryota</taxon>
        <taxon>Fungi</taxon>
        <taxon>Dikarya</taxon>
        <taxon>Basidiomycota</taxon>
        <taxon>Agaricomycotina</taxon>
        <taxon>Agaricomycetes</taxon>
        <taxon>Agaricomycetidae</taxon>
        <taxon>Agaricales</taxon>
        <taxon>Pluteineae</taxon>
        <taxon>Pluteaceae</taxon>
        <taxon>Pluteus</taxon>
    </lineage>
</organism>
<dbReference type="EMBL" id="ML208580">
    <property type="protein sequence ID" value="TFK62456.1"/>
    <property type="molecule type" value="Genomic_DNA"/>
</dbReference>
<evidence type="ECO:0000313" key="1">
    <source>
        <dbReference type="EMBL" id="TFK62456.1"/>
    </source>
</evidence>
<accession>A0ACD3AAA9</accession>
<dbReference type="Proteomes" id="UP000308600">
    <property type="component" value="Unassembled WGS sequence"/>
</dbReference>
<sequence>MTTVQVQQINSNEYEPRAQKIHIVTVRILLQFSRPQRRPPFLKPHPPLPNTNPHIQTVLLLLRKWILPTSPALFVHPLPLIVPLPPSSSLQLATSTPNRHPHHRSHHAHHASHPHMRWRG</sequence>
<keyword evidence="2" id="KW-1185">Reference proteome</keyword>
<gene>
    <name evidence="1" type="ORF">BDN72DRAFT_391301</name>
</gene>
<protein>
    <submittedName>
        <fullName evidence="1">Uncharacterized protein</fullName>
    </submittedName>
</protein>
<proteinExistence type="predicted"/>